<dbReference type="RefSeq" id="WP_148369696.1">
    <property type="nucleotide sequence ID" value="NZ_VSKM01000006.1"/>
</dbReference>
<reference evidence="1 2" key="1">
    <citation type="submission" date="2019-08" db="EMBL/GenBank/DDBJ databases">
        <title>Genomes of Antarctic Bizionia species.</title>
        <authorList>
            <person name="Bowman J.P."/>
        </authorList>
    </citation>
    <scope>NUCLEOTIDE SEQUENCE [LARGE SCALE GENOMIC DNA]</scope>
    <source>
        <strain evidence="1 2">HFD</strain>
    </source>
</reference>
<evidence type="ECO:0000313" key="2">
    <source>
        <dbReference type="Proteomes" id="UP000323324"/>
    </source>
</evidence>
<evidence type="ECO:0000313" key="1">
    <source>
        <dbReference type="EMBL" id="TYB74500.1"/>
    </source>
</evidence>
<keyword evidence="2" id="KW-1185">Reference proteome</keyword>
<gene>
    <name evidence="1" type="ORF">ES676_07465</name>
</gene>
<dbReference type="AlphaFoldDB" id="A0A8H2LMG9"/>
<proteinExistence type="predicted"/>
<name>A0A8H2LMG9_9FLAO</name>
<dbReference type="EMBL" id="VSKM01000006">
    <property type="protein sequence ID" value="TYB74500.1"/>
    <property type="molecule type" value="Genomic_DNA"/>
</dbReference>
<sequence length="225" mass="26801">MSLNSISQRSADCHFFQIFVEVNVLDTFSDMLAKDEINKMDKNKTVWAKTNDSIITPTNWNEKKDVFYQQRMETYNKSFASTEKIDLELEALEKLTINKNEYKILKNRYKDYLLNELQQPQQFENANVDEIKENKYIEVFKNDIGYSIFLAIHYIYKKKTNKQAYYSFLYYALDKDYLVCNGAKFIEFLSVLDIHIDKIDSRQSGTNKKTDLFNSIQDKYQNKHK</sequence>
<dbReference type="Proteomes" id="UP000323324">
    <property type="component" value="Unassembled WGS sequence"/>
</dbReference>
<accession>A0A8H2LMG9</accession>
<protein>
    <submittedName>
        <fullName evidence="1">Uncharacterized protein</fullName>
    </submittedName>
</protein>
<organism evidence="1 2">
    <name type="scientific">Bizionia saleffrena</name>
    <dbReference type="NCBI Taxonomy" id="291189"/>
    <lineage>
        <taxon>Bacteria</taxon>
        <taxon>Pseudomonadati</taxon>
        <taxon>Bacteroidota</taxon>
        <taxon>Flavobacteriia</taxon>
        <taxon>Flavobacteriales</taxon>
        <taxon>Flavobacteriaceae</taxon>
        <taxon>Bizionia</taxon>
    </lineage>
</organism>
<comment type="caution">
    <text evidence="1">The sequence shown here is derived from an EMBL/GenBank/DDBJ whole genome shotgun (WGS) entry which is preliminary data.</text>
</comment>